<name>A0A6H5HEW2_9HEMI</name>
<evidence type="ECO:0000313" key="3">
    <source>
        <dbReference type="Proteomes" id="UP000479000"/>
    </source>
</evidence>
<gene>
    <name evidence="1" type="ORF">NTEN_LOCUS19889</name>
    <name evidence="2" type="ORF">NTEN_LOCUS19891</name>
</gene>
<protein>
    <submittedName>
        <fullName evidence="1">Uncharacterized protein</fullName>
    </submittedName>
</protein>
<evidence type="ECO:0000313" key="1">
    <source>
        <dbReference type="EMBL" id="CAB0015549.1"/>
    </source>
</evidence>
<organism evidence="1 3">
    <name type="scientific">Nesidiocoris tenuis</name>
    <dbReference type="NCBI Taxonomy" id="355587"/>
    <lineage>
        <taxon>Eukaryota</taxon>
        <taxon>Metazoa</taxon>
        <taxon>Ecdysozoa</taxon>
        <taxon>Arthropoda</taxon>
        <taxon>Hexapoda</taxon>
        <taxon>Insecta</taxon>
        <taxon>Pterygota</taxon>
        <taxon>Neoptera</taxon>
        <taxon>Paraneoptera</taxon>
        <taxon>Hemiptera</taxon>
        <taxon>Heteroptera</taxon>
        <taxon>Panheteroptera</taxon>
        <taxon>Cimicomorpha</taxon>
        <taxon>Miridae</taxon>
        <taxon>Dicyphina</taxon>
        <taxon>Nesidiocoris</taxon>
    </lineage>
</organism>
<sequence length="65" mass="7004">MRRKQFFDKFPTTVAMVDLSLRRSAPKIKSQFPLSAASRVGGSQILIPSGAESMSCPKAATDMSA</sequence>
<proteinExistence type="predicted"/>
<dbReference type="AlphaFoldDB" id="A0A6H5HEW2"/>
<dbReference type="Proteomes" id="UP000479000">
    <property type="component" value="Unassembled WGS sequence"/>
</dbReference>
<accession>A0A6H5HEW2</accession>
<keyword evidence="3" id="KW-1185">Reference proteome</keyword>
<feature type="non-terminal residue" evidence="1">
    <location>
        <position position="65"/>
    </location>
</feature>
<evidence type="ECO:0000313" key="2">
    <source>
        <dbReference type="EMBL" id="CAB0015551.1"/>
    </source>
</evidence>
<dbReference type="EMBL" id="CADCXU010029216">
    <property type="protein sequence ID" value="CAB0015551.1"/>
    <property type="molecule type" value="Genomic_DNA"/>
</dbReference>
<reference evidence="1 3" key="1">
    <citation type="submission" date="2020-02" db="EMBL/GenBank/DDBJ databases">
        <authorList>
            <person name="Ferguson B K."/>
        </authorList>
    </citation>
    <scope>NUCLEOTIDE SEQUENCE [LARGE SCALE GENOMIC DNA]</scope>
</reference>
<dbReference type="EMBL" id="CADCXU010029215">
    <property type="protein sequence ID" value="CAB0015549.1"/>
    <property type="molecule type" value="Genomic_DNA"/>
</dbReference>